<dbReference type="SUPFAM" id="SSF56112">
    <property type="entry name" value="Protein kinase-like (PK-like)"/>
    <property type="match status" value="1"/>
</dbReference>
<dbReference type="GO" id="GO:0009640">
    <property type="term" value="P:photomorphogenesis"/>
    <property type="evidence" value="ECO:0007669"/>
    <property type="project" value="InterPro"/>
</dbReference>
<sequence length="318" mass="35388">MGCLVETEYGSIGYLSLSLGDADEVHELTPVTVNAIVNAWCGNKPTNIDLDIGLYYIGYLCGVLGTTEMYLTHDGEVGFFWGIKVFTSRALGSFGDPYILQKETPSLVRHRKILASKTKKTRMGDISLRQWLDKPERPVNAFECLNIFRQIVEIVHVAHSQGNVVHNVRPSCFVISSFNHVSFMDPATSSYAGLDALEDVEIKTPTLTPSHDMHQQRCSGSEDVVLVKTPTVSLSDSSCLLSSLVFVASTSVMDDIEENKMKNRRKEEEVAGKKQLFPIKQELRMEASWYTSPEEVAGALCSRASDIYQLGVLLFEHQ</sequence>
<protein>
    <submittedName>
        <fullName evidence="1">Uncharacterized protein</fullName>
    </submittedName>
</protein>
<keyword evidence="2" id="KW-1185">Reference proteome</keyword>
<dbReference type="InterPro" id="IPR044630">
    <property type="entry name" value="SPA1/2/3/4"/>
</dbReference>
<dbReference type="PANTHER" id="PTHR44218">
    <property type="entry name" value="PROTEIN SPA1-RELATED 2"/>
    <property type="match status" value="1"/>
</dbReference>
<dbReference type="PANTHER" id="PTHR44218:SF1">
    <property type="entry name" value="PROTEIN SPA1-RELATED 3"/>
    <property type="match status" value="1"/>
</dbReference>
<accession>A0AA86W594</accession>
<evidence type="ECO:0000313" key="1">
    <source>
        <dbReference type="EMBL" id="CAJ1978568.1"/>
    </source>
</evidence>
<organism evidence="1 2">
    <name type="scientific">Sphenostylis stenocarpa</name>
    <dbReference type="NCBI Taxonomy" id="92480"/>
    <lineage>
        <taxon>Eukaryota</taxon>
        <taxon>Viridiplantae</taxon>
        <taxon>Streptophyta</taxon>
        <taxon>Embryophyta</taxon>
        <taxon>Tracheophyta</taxon>
        <taxon>Spermatophyta</taxon>
        <taxon>Magnoliopsida</taxon>
        <taxon>eudicotyledons</taxon>
        <taxon>Gunneridae</taxon>
        <taxon>Pentapetalae</taxon>
        <taxon>rosids</taxon>
        <taxon>fabids</taxon>
        <taxon>Fabales</taxon>
        <taxon>Fabaceae</taxon>
        <taxon>Papilionoideae</taxon>
        <taxon>50 kb inversion clade</taxon>
        <taxon>NPAAA clade</taxon>
        <taxon>indigoferoid/millettioid clade</taxon>
        <taxon>Phaseoleae</taxon>
        <taxon>Sphenostylis</taxon>
    </lineage>
</organism>
<dbReference type="EMBL" id="OY731408">
    <property type="protein sequence ID" value="CAJ1978568.1"/>
    <property type="molecule type" value="Genomic_DNA"/>
</dbReference>
<dbReference type="Gene3D" id="1.10.510.10">
    <property type="entry name" value="Transferase(Phosphotransferase) domain 1"/>
    <property type="match status" value="1"/>
</dbReference>
<dbReference type="InterPro" id="IPR011009">
    <property type="entry name" value="Kinase-like_dom_sf"/>
</dbReference>
<gene>
    <name evidence="1" type="ORF">AYBTSS11_LOCUS30763</name>
</gene>
<evidence type="ECO:0000313" key="2">
    <source>
        <dbReference type="Proteomes" id="UP001189624"/>
    </source>
</evidence>
<name>A0AA86W594_9FABA</name>
<dbReference type="AlphaFoldDB" id="A0AA86W594"/>
<dbReference type="Proteomes" id="UP001189624">
    <property type="component" value="Chromosome 11"/>
</dbReference>
<reference evidence="1" key="1">
    <citation type="submission" date="2023-10" db="EMBL/GenBank/DDBJ databases">
        <authorList>
            <person name="Domelevo Entfellner J.-B."/>
        </authorList>
    </citation>
    <scope>NUCLEOTIDE SEQUENCE</scope>
</reference>
<dbReference type="Gramene" id="rna-AYBTSS11_LOCUS30763">
    <property type="protein sequence ID" value="CAJ1978568.1"/>
    <property type="gene ID" value="gene-AYBTSS11_LOCUS30763"/>
</dbReference>
<proteinExistence type="predicted"/>